<evidence type="ECO:0000259" key="2">
    <source>
        <dbReference type="Pfam" id="PF01266"/>
    </source>
</evidence>
<dbReference type="GO" id="GO:0005739">
    <property type="term" value="C:mitochondrion"/>
    <property type="evidence" value="ECO:0007669"/>
    <property type="project" value="TreeGrafter"/>
</dbReference>
<reference evidence="3" key="1">
    <citation type="journal article" date="2023" name="BMC Genomics">
        <title>Chromosome-level genome assemblies of Cutaneotrichosporon spp. (Trichosporonales, Basidiomycota) reveal imbalanced evolution between nucleotide sequences and chromosome synteny.</title>
        <authorList>
            <person name="Kobayashi Y."/>
            <person name="Kayamori A."/>
            <person name="Aoki K."/>
            <person name="Shiwa Y."/>
            <person name="Matsutani M."/>
            <person name="Fujita N."/>
            <person name="Sugita T."/>
            <person name="Iwasaki W."/>
            <person name="Tanaka N."/>
            <person name="Takashima M."/>
        </authorList>
    </citation>
    <scope>NUCLEOTIDE SEQUENCE</scope>
    <source>
        <strain evidence="3">HIS016</strain>
    </source>
</reference>
<keyword evidence="4" id="KW-1185">Reference proteome</keyword>
<dbReference type="Pfam" id="PF01266">
    <property type="entry name" value="DAO"/>
    <property type="match status" value="1"/>
</dbReference>
<dbReference type="Gene3D" id="3.30.9.10">
    <property type="entry name" value="D-Amino Acid Oxidase, subunit A, domain 2"/>
    <property type="match status" value="1"/>
</dbReference>
<evidence type="ECO:0000313" key="3">
    <source>
        <dbReference type="EMBL" id="GMK59957.1"/>
    </source>
</evidence>
<dbReference type="InterPro" id="IPR006076">
    <property type="entry name" value="FAD-dep_OxRdtase"/>
</dbReference>
<dbReference type="Proteomes" id="UP001222932">
    <property type="component" value="Unassembled WGS sequence"/>
</dbReference>
<feature type="compositionally biased region" description="Basic and acidic residues" evidence="1">
    <location>
        <begin position="173"/>
        <end position="189"/>
    </location>
</feature>
<name>A0AAD3U018_9TREE</name>
<dbReference type="AlphaFoldDB" id="A0AAD3U018"/>
<dbReference type="PANTHER" id="PTHR13847:SF193">
    <property type="entry name" value="PYRUVATE DEHYDROGENASE PHOSPHATASE REGULATORY SUBUNIT, MITOCHONDRIAL"/>
    <property type="match status" value="1"/>
</dbReference>
<dbReference type="SUPFAM" id="SSF51905">
    <property type="entry name" value="FAD/NAD(P)-binding domain"/>
    <property type="match status" value="1"/>
</dbReference>
<feature type="region of interest" description="Disordered" evidence="1">
    <location>
        <begin position="170"/>
        <end position="189"/>
    </location>
</feature>
<evidence type="ECO:0000256" key="1">
    <source>
        <dbReference type="SAM" id="MobiDB-lite"/>
    </source>
</evidence>
<dbReference type="EMBL" id="BTCM01000009">
    <property type="protein sequence ID" value="GMK59957.1"/>
    <property type="molecule type" value="Genomic_DNA"/>
</dbReference>
<dbReference type="SUPFAM" id="SSF54373">
    <property type="entry name" value="FAD-linked reductases, C-terminal domain"/>
    <property type="match status" value="1"/>
</dbReference>
<proteinExistence type="predicted"/>
<dbReference type="PANTHER" id="PTHR13847">
    <property type="entry name" value="SARCOSINE DEHYDROGENASE-RELATED"/>
    <property type="match status" value="1"/>
</dbReference>
<evidence type="ECO:0000313" key="4">
    <source>
        <dbReference type="Proteomes" id="UP001222932"/>
    </source>
</evidence>
<organism evidence="3 4">
    <name type="scientific">Cutaneotrichosporon spelunceum</name>
    <dbReference type="NCBI Taxonomy" id="1672016"/>
    <lineage>
        <taxon>Eukaryota</taxon>
        <taxon>Fungi</taxon>
        <taxon>Dikarya</taxon>
        <taxon>Basidiomycota</taxon>
        <taxon>Agaricomycotina</taxon>
        <taxon>Tremellomycetes</taxon>
        <taxon>Trichosporonales</taxon>
        <taxon>Trichosporonaceae</taxon>
        <taxon>Cutaneotrichosporon</taxon>
    </lineage>
</organism>
<gene>
    <name evidence="3" type="ORF">CspeluHIS016_0901740</name>
</gene>
<reference evidence="3" key="2">
    <citation type="submission" date="2023-06" db="EMBL/GenBank/DDBJ databases">
        <authorList>
            <person name="Kobayashi Y."/>
            <person name="Kayamori A."/>
            <person name="Aoki K."/>
            <person name="Shiwa Y."/>
            <person name="Fujita N."/>
            <person name="Sugita T."/>
            <person name="Iwasaki W."/>
            <person name="Tanaka N."/>
            <person name="Takashima M."/>
        </authorList>
    </citation>
    <scope>NUCLEOTIDE SEQUENCE</scope>
    <source>
        <strain evidence="3">HIS016</strain>
    </source>
</reference>
<protein>
    <recommendedName>
        <fullName evidence="2">FAD dependent oxidoreductase domain-containing protein</fullName>
    </recommendedName>
</protein>
<sequence length="443" mass="46542">MSDYDIAIVGAGIVGTALAAQLASHARVLVLDRRGQAGSTALAPGYVGQLNTLAPLTELAQRSVAAYRAISGAFDDVGGLEVATSPAELDAMEVRAALARSRGLPAEVVSGARARELAPAFVEGVEGGLHFPSDGTADARVITAAYRAAALAAGAVFVDADVSAIEEGVEGEGTQRKEGMERTEGTERKEARKVTLATLAGPFSAHTLVLCTGVWSGDFLPLPAVSVAHMYAYSAARPRRPRSPFVRIPSANVYTRDHGDVDGIGSYDHDPVEVSADAMRTHTCAVGGFDAFHDVLARALRVLPAHTRVGFEGGVTSEGGADEGGERAERAFAEMRRAREEGQACAFNGLFKVTPDGMPLAGRVRKGVYCAVGVWVTHAAGTTGVLADMILEDLGMGEAKDLELRKALDPLRFEGKADAVEVALRTYNDIPRTLRNFMQDAAP</sequence>
<dbReference type="InterPro" id="IPR036188">
    <property type="entry name" value="FAD/NAD-bd_sf"/>
</dbReference>
<comment type="caution">
    <text evidence="3">The sequence shown here is derived from an EMBL/GenBank/DDBJ whole genome shotgun (WGS) entry which is preliminary data.</text>
</comment>
<accession>A0AAD3U018</accession>
<dbReference type="Gene3D" id="3.50.50.60">
    <property type="entry name" value="FAD/NAD(P)-binding domain"/>
    <property type="match status" value="1"/>
</dbReference>
<feature type="domain" description="FAD dependent oxidoreductase" evidence="2">
    <location>
        <begin position="5"/>
        <end position="388"/>
    </location>
</feature>